<protein>
    <submittedName>
        <fullName evidence="1">Uncharacterized protein</fullName>
    </submittedName>
</protein>
<reference evidence="1 2" key="1">
    <citation type="journal article" date="2015" name="Genome Announc.">
        <title>Complete Genome Sequence of Biocontrol Strain Pseudomonas fluorescens LBUM223.</title>
        <authorList>
            <person name="Roquigny R."/>
            <person name="Arseneault T."/>
            <person name="Gadkar V.J."/>
            <person name="Novinscak A."/>
            <person name="Joly D.L."/>
            <person name="Filion M."/>
        </authorList>
    </citation>
    <scope>NUCLEOTIDE SEQUENCE [LARGE SCALE GENOMIC DNA]</scope>
    <source>
        <strain evidence="1 2">LBUM223</strain>
    </source>
</reference>
<name>A0AAU8TRN6_9PSED</name>
<sequence length="45" mass="5389">MWDLLHRTRNLSWHPYDAYRGTARFLALARCDVQLIKTDPCIRKS</sequence>
<proteinExistence type="predicted"/>
<evidence type="ECO:0000313" key="2">
    <source>
        <dbReference type="Proteomes" id="UP000033099"/>
    </source>
</evidence>
<dbReference type="KEGG" id="pfb:VO64_4672"/>
<dbReference type="Proteomes" id="UP000033099">
    <property type="component" value="Chromosome"/>
</dbReference>
<gene>
    <name evidence="1" type="ORF">VO64_4672</name>
</gene>
<organism evidence="1 2">
    <name type="scientific">Pseudomonas synxantha</name>
    <dbReference type="NCBI Taxonomy" id="47883"/>
    <lineage>
        <taxon>Bacteria</taxon>
        <taxon>Pseudomonadati</taxon>
        <taxon>Pseudomonadota</taxon>
        <taxon>Gammaproteobacteria</taxon>
        <taxon>Pseudomonadales</taxon>
        <taxon>Pseudomonadaceae</taxon>
        <taxon>Pseudomonas</taxon>
    </lineage>
</organism>
<dbReference type="EMBL" id="CP011117">
    <property type="protein sequence ID" value="AKA85218.1"/>
    <property type="molecule type" value="Genomic_DNA"/>
</dbReference>
<accession>A0AAU8TRN6</accession>
<dbReference type="AlphaFoldDB" id="A0AAU8TRN6"/>
<evidence type="ECO:0000313" key="1">
    <source>
        <dbReference type="EMBL" id="AKA85218.1"/>
    </source>
</evidence>